<evidence type="ECO:0000256" key="2">
    <source>
        <dbReference type="SAM" id="MobiDB-lite"/>
    </source>
</evidence>
<dbReference type="OrthoDB" id="10491260at2759"/>
<gene>
    <name evidence="3" type="ORF">BDN71DRAFT_1513933</name>
</gene>
<feature type="region of interest" description="Disordered" evidence="2">
    <location>
        <begin position="130"/>
        <end position="149"/>
    </location>
</feature>
<feature type="coiled-coil region" evidence="1">
    <location>
        <begin position="67"/>
        <end position="122"/>
    </location>
</feature>
<dbReference type="EMBL" id="MU154774">
    <property type="protein sequence ID" value="KAF9487478.1"/>
    <property type="molecule type" value="Genomic_DNA"/>
</dbReference>
<name>A0A9P6D9B0_PLEER</name>
<feature type="region of interest" description="Disordered" evidence="2">
    <location>
        <begin position="161"/>
        <end position="234"/>
    </location>
</feature>
<proteinExistence type="predicted"/>
<comment type="caution">
    <text evidence="3">The sequence shown here is derived from an EMBL/GenBank/DDBJ whole genome shotgun (WGS) entry which is preliminary data.</text>
</comment>
<evidence type="ECO:0000313" key="3">
    <source>
        <dbReference type="EMBL" id="KAF9487478.1"/>
    </source>
</evidence>
<sequence length="362" mass="40659">MEDSSTQTDHLDQLCLLTAERDRAVISLNEQMELTKVQNSKSEAADARCSGLAAANHQEKNSCDLQISQLRNEIDVLVSKNKEIANAHNQSNQDLQDERSHAADLTETIRHLKNKIAQLEVKLTTDKKVHMKESGGDSNHDNQSDYNDDCYEERTVGTLLDSSHHDNTHSHDHDHDHDLDNPYSEGNSRKRRRYLSPGLHDTHGEESTLSNFNMHTTPPPSPLSMGPLIDSPMQSFSPAPISNTRSPKIAPIPRPQIDPLNSEWHIPPSWVPENAHISVIDGKWRAGSDKEDALRNEALCLPPPGLGPPFGTGFPQNIDQVKEYMELARQPNQELALAYVLSWVKATEKIHPSQYLSWMSYL</sequence>
<dbReference type="AlphaFoldDB" id="A0A9P6D9B0"/>
<feature type="compositionally biased region" description="Basic and acidic residues" evidence="2">
    <location>
        <begin position="162"/>
        <end position="180"/>
    </location>
</feature>
<organism evidence="3 4">
    <name type="scientific">Pleurotus eryngii</name>
    <name type="common">Boletus of the steppes</name>
    <dbReference type="NCBI Taxonomy" id="5323"/>
    <lineage>
        <taxon>Eukaryota</taxon>
        <taxon>Fungi</taxon>
        <taxon>Dikarya</taxon>
        <taxon>Basidiomycota</taxon>
        <taxon>Agaricomycotina</taxon>
        <taxon>Agaricomycetes</taxon>
        <taxon>Agaricomycetidae</taxon>
        <taxon>Agaricales</taxon>
        <taxon>Pleurotineae</taxon>
        <taxon>Pleurotaceae</taxon>
        <taxon>Pleurotus</taxon>
    </lineage>
</organism>
<keyword evidence="1" id="KW-0175">Coiled coil</keyword>
<feature type="compositionally biased region" description="Basic and acidic residues" evidence="2">
    <location>
        <begin position="130"/>
        <end position="143"/>
    </location>
</feature>
<reference evidence="3" key="1">
    <citation type="submission" date="2020-11" db="EMBL/GenBank/DDBJ databases">
        <authorList>
            <consortium name="DOE Joint Genome Institute"/>
            <person name="Ahrendt S."/>
            <person name="Riley R."/>
            <person name="Andreopoulos W."/>
            <person name="Labutti K."/>
            <person name="Pangilinan J."/>
            <person name="Ruiz-Duenas F.J."/>
            <person name="Barrasa J.M."/>
            <person name="Sanchez-Garcia M."/>
            <person name="Camarero S."/>
            <person name="Miyauchi S."/>
            <person name="Serrano A."/>
            <person name="Linde D."/>
            <person name="Babiker R."/>
            <person name="Drula E."/>
            <person name="Ayuso-Fernandez I."/>
            <person name="Pacheco R."/>
            <person name="Padilla G."/>
            <person name="Ferreira P."/>
            <person name="Barriuso J."/>
            <person name="Kellner H."/>
            <person name="Castanera R."/>
            <person name="Alfaro M."/>
            <person name="Ramirez L."/>
            <person name="Pisabarro A.G."/>
            <person name="Kuo A."/>
            <person name="Tritt A."/>
            <person name="Lipzen A."/>
            <person name="He G."/>
            <person name="Yan M."/>
            <person name="Ng V."/>
            <person name="Cullen D."/>
            <person name="Martin F."/>
            <person name="Rosso M.-N."/>
            <person name="Henrissat B."/>
            <person name="Hibbett D."/>
            <person name="Martinez A.T."/>
            <person name="Grigoriev I.V."/>
        </authorList>
    </citation>
    <scope>NUCLEOTIDE SEQUENCE</scope>
    <source>
        <strain evidence="3">ATCC 90797</strain>
    </source>
</reference>
<evidence type="ECO:0000256" key="1">
    <source>
        <dbReference type="SAM" id="Coils"/>
    </source>
</evidence>
<protein>
    <submittedName>
        <fullName evidence="3">Uncharacterized protein</fullName>
    </submittedName>
</protein>
<dbReference type="Proteomes" id="UP000807025">
    <property type="component" value="Unassembled WGS sequence"/>
</dbReference>
<accession>A0A9P6D9B0</accession>
<feature type="compositionally biased region" description="Polar residues" evidence="2">
    <location>
        <begin position="207"/>
        <end position="216"/>
    </location>
</feature>
<evidence type="ECO:0000313" key="4">
    <source>
        <dbReference type="Proteomes" id="UP000807025"/>
    </source>
</evidence>
<keyword evidence="4" id="KW-1185">Reference proteome</keyword>